<keyword evidence="7" id="KW-1185">Reference proteome</keyword>
<evidence type="ECO:0000256" key="3">
    <source>
        <dbReference type="ARBA" id="ARBA00023027"/>
    </source>
</evidence>
<evidence type="ECO:0000256" key="1">
    <source>
        <dbReference type="ARBA" id="ARBA00007358"/>
    </source>
</evidence>
<proteinExistence type="inferred from homology"/>
<dbReference type="PANTHER" id="PTHR11496">
    <property type="entry name" value="ALCOHOL DEHYDROGENASE"/>
    <property type="match status" value="1"/>
</dbReference>
<dbReference type="InterPro" id="IPR056798">
    <property type="entry name" value="ADH_Fe_C"/>
</dbReference>
<evidence type="ECO:0000259" key="4">
    <source>
        <dbReference type="Pfam" id="PF00465"/>
    </source>
</evidence>
<evidence type="ECO:0000259" key="5">
    <source>
        <dbReference type="Pfam" id="PF25137"/>
    </source>
</evidence>
<feature type="domain" description="Alcohol dehydrogenase iron-type/glycerol dehydrogenase GldA" evidence="4">
    <location>
        <begin position="10"/>
        <end position="176"/>
    </location>
</feature>
<keyword evidence="2 6" id="KW-0560">Oxidoreductase</keyword>
<dbReference type="Pfam" id="PF00465">
    <property type="entry name" value="Fe-ADH"/>
    <property type="match status" value="1"/>
</dbReference>
<dbReference type="GO" id="GO:0016491">
    <property type="term" value="F:oxidoreductase activity"/>
    <property type="evidence" value="ECO:0007669"/>
    <property type="project" value="UniProtKB-KW"/>
</dbReference>
<dbReference type="PROSITE" id="PS00913">
    <property type="entry name" value="ADH_IRON_1"/>
    <property type="match status" value="1"/>
</dbReference>
<dbReference type="EC" id="1.1.1.-" evidence="6"/>
<dbReference type="RefSeq" id="WP_323337808.1">
    <property type="nucleotide sequence ID" value="NZ_JAYFSI010000026.1"/>
</dbReference>
<accession>A0ABU5RPK1</accession>
<dbReference type="PANTHER" id="PTHR11496:SF102">
    <property type="entry name" value="ALCOHOL DEHYDROGENASE 4"/>
    <property type="match status" value="1"/>
</dbReference>
<dbReference type="Gene3D" id="1.20.1090.10">
    <property type="entry name" value="Dehydroquinate synthase-like - alpha domain"/>
    <property type="match status" value="1"/>
</dbReference>
<sequence>MRLSIEPTARTEFGPGVVTDLPAYVDTLTRTRAFVVTDRGLRATGIVGRVEKILASAGLEHAVHEDVGPNPSTAELDRGAARLREFGDAAVIALGGGSALDAAKGISLLAGNPGAAAADADRLWEAQAGLPLIAVPTTSGTGAETNGFGVTEDPCARRKVYIGHPSVKPRIAVLDPELTLSLPPAVTAATGLDALVHGIESLASRGSSPVSAAYAAQAVTLIGRWLPVAHRDGGDLEARSQLMLGAHLAGHALTLSGLGLVHGLGHALTAHTGTPHGIALAAVLEEVMAFTAPSAPAAFEAVGRALHVTPEPDWAEASIAAVREISGALGIKRPLRELGVTTDLIPAIAAGALADAVTKNAPRQPSEEETVDLLRSVF</sequence>
<dbReference type="EMBL" id="JAYFSI010000026">
    <property type="protein sequence ID" value="MEA5367675.1"/>
    <property type="molecule type" value="Genomic_DNA"/>
</dbReference>
<organism evidence="6 7">
    <name type="scientific">Amycolatopsis heterodermiae</name>
    <dbReference type="NCBI Taxonomy" id="3110235"/>
    <lineage>
        <taxon>Bacteria</taxon>
        <taxon>Bacillati</taxon>
        <taxon>Actinomycetota</taxon>
        <taxon>Actinomycetes</taxon>
        <taxon>Pseudonocardiales</taxon>
        <taxon>Pseudonocardiaceae</taxon>
        <taxon>Amycolatopsis</taxon>
    </lineage>
</organism>
<protein>
    <submittedName>
        <fullName evidence="6">Iron-containing alcohol dehydrogenase</fullName>
        <ecNumber evidence="6">1.1.1.-</ecNumber>
    </submittedName>
</protein>
<evidence type="ECO:0000313" key="7">
    <source>
        <dbReference type="Proteomes" id="UP001304298"/>
    </source>
</evidence>
<dbReference type="InterPro" id="IPR001670">
    <property type="entry name" value="ADH_Fe/GldA"/>
</dbReference>
<keyword evidence="3" id="KW-0520">NAD</keyword>
<comment type="caution">
    <text evidence="6">The sequence shown here is derived from an EMBL/GenBank/DDBJ whole genome shotgun (WGS) entry which is preliminary data.</text>
</comment>
<dbReference type="InterPro" id="IPR039697">
    <property type="entry name" value="Alcohol_dehydrogenase_Fe"/>
</dbReference>
<comment type="similarity">
    <text evidence="1">Belongs to the iron-containing alcohol dehydrogenase family.</text>
</comment>
<dbReference type="Gene3D" id="3.40.50.1970">
    <property type="match status" value="1"/>
</dbReference>
<evidence type="ECO:0000256" key="2">
    <source>
        <dbReference type="ARBA" id="ARBA00023002"/>
    </source>
</evidence>
<dbReference type="PROSITE" id="PS00060">
    <property type="entry name" value="ADH_IRON_2"/>
    <property type="match status" value="1"/>
</dbReference>
<reference evidence="6 7" key="1">
    <citation type="submission" date="2023-12" db="EMBL/GenBank/DDBJ databases">
        <title>Amycolatopsis sp. V23-08.</title>
        <authorList>
            <person name="Somphong A."/>
        </authorList>
    </citation>
    <scope>NUCLEOTIDE SEQUENCE [LARGE SCALE GENOMIC DNA]</scope>
    <source>
        <strain evidence="6 7">V23-08</strain>
    </source>
</reference>
<dbReference type="CDD" id="cd08551">
    <property type="entry name" value="Fe-ADH"/>
    <property type="match status" value="1"/>
</dbReference>
<dbReference type="Proteomes" id="UP001304298">
    <property type="component" value="Unassembled WGS sequence"/>
</dbReference>
<dbReference type="SUPFAM" id="SSF56796">
    <property type="entry name" value="Dehydroquinate synthase-like"/>
    <property type="match status" value="1"/>
</dbReference>
<gene>
    <name evidence="6" type="ORF">VA596_49650</name>
</gene>
<feature type="domain" description="Fe-containing alcohol dehydrogenase-like C-terminal" evidence="5">
    <location>
        <begin position="187"/>
        <end position="377"/>
    </location>
</feature>
<name>A0ABU5RPK1_9PSEU</name>
<evidence type="ECO:0000313" key="6">
    <source>
        <dbReference type="EMBL" id="MEA5367675.1"/>
    </source>
</evidence>
<dbReference type="InterPro" id="IPR018211">
    <property type="entry name" value="ADH_Fe_CS"/>
</dbReference>
<dbReference type="Pfam" id="PF25137">
    <property type="entry name" value="ADH_Fe_C"/>
    <property type="match status" value="1"/>
</dbReference>